<dbReference type="Proteomes" id="UP000249526">
    <property type="component" value="Unassembled WGS sequence"/>
</dbReference>
<name>A0A8G1R4B1_9EURO</name>
<evidence type="ECO:0000313" key="4">
    <source>
        <dbReference type="Proteomes" id="UP000249526"/>
    </source>
</evidence>
<evidence type="ECO:0000256" key="1">
    <source>
        <dbReference type="SAM" id="MobiDB-lite"/>
    </source>
</evidence>
<accession>A0A8G1R4B1</accession>
<dbReference type="AlphaFoldDB" id="A0A8G1R4B1"/>
<feature type="region of interest" description="Disordered" evidence="1">
    <location>
        <begin position="248"/>
        <end position="267"/>
    </location>
</feature>
<dbReference type="SUPFAM" id="SSF141571">
    <property type="entry name" value="Pentapeptide repeat-like"/>
    <property type="match status" value="1"/>
</dbReference>
<dbReference type="RefSeq" id="XP_025516333.1">
    <property type="nucleotide sequence ID" value="XM_025659938.1"/>
</dbReference>
<reference evidence="3 4" key="1">
    <citation type="submission" date="2018-02" db="EMBL/GenBank/DDBJ databases">
        <title>The genomes of Aspergillus section Nigri reveals drivers in fungal speciation.</title>
        <authorList>
            <consortium name="DOE Joint Genome Institute"/>
            <person name="Vesth T.C."/>
            <person name="Nybo J."/>
            <person name="Theobald S."/>
            <person name="Brandl J."/>
            <person name="Frisvad J.C."/>
            <person name="Nielsen K.F."/>
            <person name="Lyhne E.K."/>
            <person name="Kogle M.E."/>
            <person name="Kuo A."/>
            <person name="Riley R."/>
            <person name="Clum A."/>
            <person name="Nolan M."/>
            <person name="Lipzen A."/>
            <person name="Salamov A."/>
            <person name="Henrissat B."/>
            <person name="Wiebenga A."/>
            <person name="De vries R.P."/>
            <person name="Grigoriev I.V."/>
            <person name="Mortensen U.H."/>
            <person name="Andersen M.R."/>
            <person name="Baker S.E."/>
        </authorList>
    </citation>
    <scope>NUCLEOTIDE SEQUENCE [LARGE SCALE GENOMIC DNA]</scope>
    <source>
        <strain evidence="3 4">CBS 112811</strain>
    </source>
</reference>
<keyword evidence="4" id="KW-1185">Reference proteome</keyword>
<keyword evidence="2" id="KW-0472">Membrane</keyword>
<protein>
    <submittedName>
        <fullName evidence="3">Uncharacterized protein</fullName>
    </submittedName>
</protein>
<dbReference type="EMBL" id="KZ825060">
    <property type="protein sequence ID" value="RAH58411.1"/>
    <property type="molecule type" value="Genomic_DNA"/>
</dbReference>
<dbReference type="GeneID" id="37163340"/>
<evidence type="ECO:0000313" key="3">
    <source>
        <dbReference type="EMBL" id="RAH58411.1"/>
    </source>
</evidence>
<sequence length="267" mass="29693">MTSISTSTLPTITRSTFINSTFNELTPSDTITRSDLRDVTITCSGSAKTPTSLLRSALTSCIVKHSTTYRSKLNHTTLTNAIVSRTEATHTSFDTYSYSHRSTLSNAVLRDRASVKRSKVKDASLLGGSSLWRSNVSRCMIADECRVQRCKLVNCEVMCCVLVKTDLEGMVVRNGVWKDGVLVGRVREGEEVVVLKKGGEGVSILFLIFSSYCILVWRVWLIADMQKMQIPVNEKKLDSKDVKYWLEEESSDEEGVRAMSPPPAYTA</sequence>
<organism evidence="3 4">
    <name type="scientific">Aspergillus piperis CBS 112811</name>
    <dbReference type="NCBI Taxonomy" id="1448313"/>
    <lineage>
        <taxon>Eukaryota</taxon>
        <taxon>Fungi</taxon>
        <taxon>Dikarya</taxon>
        <taxon>Ascomycota</taxon>
        <taxon>Pezizomycotina</taxon>
        <taxon>Eurotiomycetes</taxon>
        <taxon>Eurotiomycetidae</taxon>
        <taxon>Eurotiales</taxon>
        <taxon>Aspergillaceae</taxon>
        <taxon>Aspergillus</taxon>
        <taxon>Aspergillus subgen. Circumdati</taxon>
    </lineage>
</organism>
<gene>
    <name evidence="3" type="ORF">BO85DRAFT_448472</name>
</gene>
<dbReference type="Gene3D" id="2.160.20.80">
    <property type="entry name" value="E3 ubiquitin-protein ligase SopA"/>
    <property type="match status" value="1"/>
</dbReference>
<keyword evidence="2" id="KW-0812">Transmembrane</keyword>
<feature type="transmembrane region" description="Helical" evidence="2">
    <location>
        <begin position="202"/>
        <end position="221"/>
    </location>
</feature>
<evidence type="ECO:0000256" key="2">
    <source>
        <dbReference type="SAM" id="Phobius"/>
    </source>
</evidence>
<keyword evidence="2" id="KW-1133">Transmembrane helix</keyword>
<proteinExistence type="predicted"/>